<evidence type="ECO:0000256" key="4">
    <source>
        <dbReference type="ARBA" id="ARBA00004613"/>
    </source>
</evidence>
<evidence type="ECO:0000256" key="2">
    <source>
        <dbReference type="ARBA" id="ARBA00004371"/>
    </source>
</evidence>
<evidence type="ECO:0000259" key="21">
    <source>
        <dbReference type="Pfam" id="PF02225"/>
    </source>
</evidence>
<dbReference type="InterPro" id="IPR039866">
    <property type="entry name" value="CPQ"/>
</dbReference>
<evidence type="ECO:0000256" key="15">
    <source>
        <dbReference type="ARBA" id="ARBA00023049"/>
    </source>
</evidence>
<keyword evidence="10" id="KW-0732">Signal</keyword>
<evidence type="ECO:0000256" key="19">
    <source>
        <dbReference type="ARBA" id="ARBA00025833"/>
    </source>
</evidence>
<reference evidence="24" key="1">
    <citation type="journal article" date="2019" name="Int. J. Syst. Evol. Microbiol.">
        <title>The Global Catalogue of Microorganisms (GCM) 10K type strain sequencing project: providing services to taxonomists for standard genome sequencing and annotation.</title>
        <authorList>
            <consortium name="The Broad Institute Genomics Platform"/>
            <consortium name="The Broad Institute Genome Sequencing Center for Infectious Disease"/>
            <person name="Wu L."/>
            <person name="Ma J."/>
        </authorList>
    </citation>
    <scope>NUCLEOTIDE SEQUENCE [LARGE SCALE GENOMIC DNA]</scope>
    <source>
        <strain evidence="24">JCM 16704</strain>
    </source>
</reference>
<dbReference type="InterPro" id="IPR003137">
    <property type="entry name" value="PA_domain"/>
</dbReference>
<keyword evidence="7" id="KW-0121">Carboxypeptidase</keyword>
<proteinExistence type="predicted"/>
<keyword evidence="17" id="KW-0325">Glycoprotein</keyword>
<feature type="domain" description="Peptidase M28" evidence="22">
    <location>
        <begin position="232"/>
        <end position="420"/>
    </location>
</feature>
<evidence type="ECO:0000256" key="6">
    <source>
        <dbReference type="ARBA" id="ARBA00022525"/>
    </source>
</evidence>
<dbReference type="Gene3D" id="3.40.630.10">
    <property type="entry name" value="Zn peptidases"/>
    <property type="match status" value="1"/>
</dbReference>
<evidence type="ECO:0000256" key="16">
    <source>
        <dbReference type="ARBA" id="ARBA00023145"/>
    </source>
</evidence>
<comment type="subcellular location">
    <subcellularLocation>
        <location evidence="1">Endoplasmic reticulum</location>
    </subcellularLocation>
    <subcellularLocation>
        <location evidence="3">Golgi apparatus</location>
    </subcellularLocation>
    <subcellularLocation>
        <location evidence="2">Lysosome</location>
    </subcellularLocation>
    <subcellularLocation>
        <location evidence="4">Secreted</location>
    </subcellularLocation>
</comment>
<evidence type="ECO:0000256" key="11">
    <source>
        <dbReference type="ARBA" id="ARBA00022801"/>
    </source>
</evidence>
<evidence type="ECO:0000256" key="20">
    <source>
        <dbReference type="ARBA" id="ARBA00033328"/>
    </source>
</evidence>
<dbReference type="Pfam" id="PF04389">
    <property type="entry name" value="Peptidase_M28"/>
    <property type="match status" value="1"/>
</dbReference>
<dbReference type="PANTHER" id="PTHR12053:SF3">
    <property type="entry name" value="CARBOXYPEPTIDASE Q"/>
    <property type="match status" value="1"/>
</dbReference>
<keyword evidence="15" id="KW-0482">Metalloprotease</keyword>
<evidence type="ECO:0000256" key="14">
    <source>
        <dbReference type="ARBA" id="ARBA00023034"/>
    </source>
</evidence>
<evidence type="ECO:0000256" key="5">
    <source>
        <dbReference type="ARBA" id="ARBA00014116"/>
    </source>
</evidence>
<gene>
    <name evidence="23" type="ORF">GCM10022216_07800</name>
</gene>
<accession>A0ABP7YDM5</accession>
<organism evidence="23 24">
    <name type="scientific">Sphingobacterium kyonggiense</name>
    <dbReference type="NCBI Taxonomy" id="714075"/>
    <lineage>
        <taxon>Bacteria</taxon>
        <taxon>Pseudomonadati</taxon>
        <taxon>Bacteroidota</taxon>
        <taxon>Sphingobacteriia</taxon>
        <taxon>Sphingobacteriales</taxon>
        <taxon>Sphingobacteriaceae</taxon>
        <taxon>Sphingobacterium</taxon>
    </lineage>
</organism>
<comment type="caution">
    <text evidence="23">The sequence shown here is derived from an EMBL/GenBank/DDBJ whole genome shotgun (WGS) entry which is preliminary data.</text>
</comment>
<keyword evidence="8" id="KW-0645">Protease</keyword>
<dbReference type="Gene3D" id="3.50.30.30">
    <property type="match status" value="1"/>
</dbReference>
<comment type="subunit">
    <text evidence="19">Homodimer. The monomeric form is inactive while the homodimer is active.</text>
</comment>
<dbReference type="Proteomes" id="UP001500101">
    <property type="component" value="Unassembled WGS sequence"/>
</dbReference>
<evidence type="ECO:0000256" key="9">
    <source>
        <dbReference type="ARBA" id="ARBA00022723"/>
    </source>
</evidence>
<keyword evidence="16" id="KW-0865">Zymogen</keyword>
<evidence type="ECO:0000256" key="10">
    <source>
        <dbReference type="ARBA" id="ARBA00022729"/>
    </source>
</evidence>
<evidence type="ECO:0000256" key="3">
    <source>
        <dbReference type="ARBA" id="ARBA00004555"/>
    </source>
</evidence>
<keyword evidence="12" id="KW-0256">Endoplasmic reticulum</keyword>
<keyword evidence="14" id="KW-0333">Golgi apparatus</keyword>
<protein>
    <recommendedName>
        <fullName evidence="5">Carboxypeptidase Q</fullName>
    </recommendedName>
    <alternativeName>
        <fullName evidence="20">Plasma glutamate carboxypeptidase</fullName>
    </alternativeName>
</protein>
<keyword evidence="6" id="KW-0964">Secreted</keyword>
<dbReference type="SUPFAM" id="SSF52025">
    <property type="entry name" value="PA domain"/>
    <property type="match status" value="1"/>
</dbReference>
<dbReference type="InterPro" id="IPR007484">
    <property type="entry name" value="Peptidase_M28"/>
</dbReference>
<evidence type="ECO:0000256" key="1">
    <source>
        <dbReference type="ARBA" id="ARBA00004240"/>
    </source>
</evidence>
<keyword evidence="9" id="KW-0479">Metal-binding</keyword>
<evidence type="ECO:0000259" key="22">
    <source>
        <dbReference type="Pfam" id="PF04389"/>
    </source>
</evidence>
<dbReference type="Pfam" id="PF02225">
    <property type="entry name" value="PA"/>
    <property type="match status" value="1"/>
</dbReference>
<keyword evidence="24" id="KW-1185">Reference proteome</keyword>
<evidence type="ECO:0000313" key="23">
    <source>
        <dbReference type="EMBL" id="GAA4134606.1"/>
    </source>
</evidence>
<name>A0ABP7YDM5_9SPHI</name>
<dbReference type="PANTHER" id="PTHR12053">
    <property type="entry name" value="PROTEASE FAMILY M28 PLASMA GLUTAMATE CARBOXYPEPTIDASE-RELATED"/>
    <property type="match status" value="1"/>
</dbReference>
<evidence type="ECO:0000256" key="17">
    <source>
        <dbReference type="ARBA" id="ARBA00023180"/>
    </source>
</evidence>
<keyword evidence="13" id="KW-0862">Zinc</keyword>
<evidence type="ECO:0000313" key="24">
    <source>
        <dbReference type="Proteomes" id="UP001500101"/>
    </source>
</evidence>
<evidence type="ECO:0000256" key="12">
    <source>
        <dbReference type="ARBA" id="ARBA00022824"/>
    </source>
</evidence>
<sequence length="469" mass="51883">MLCCQTALAQKNQLKDLRKIVKEVNSHSQAYERLQYSTENLGHRLTGSENGRKAEEYAHDLFKSYGLDVSYQPFTSDSWSRESLDLSIQNKAVKSVALAHSPVHVDLTADLMDMGNGLEADYQKVGDQIKGKIALVYLGILPNSGNGLRNLHRSEKTALAEKYGAKGIIFINTVKNNVLLTGTASITGKLINIPAICIGLEDGMAWKDYLKTNITNAKIQMRNKAGLTTSRNIVVHIKGKELPNEKIVVGGHLDSWDLATGAIDNGIGSFAIIDMARTFKKLKLKTKRSIDFVLFMGEEQGLLGSKAYVENAQKEGTIDQIKYMLNFDMVNAPTGFSTIRYDMMHHLNEWGKTYALVDTTFKNNNASGAGLHSDHQPFMLQGIPTGSARGGRLPNNAGMYYHSDNDVFSLVDKAGLVQTVRIGTAYTYFLANAPEIAAKKLTDLEIRDFLEKADLKTPLQISGEWRWGN</sequence>
<feature type="domain" description="PA" evidence="21">
    <location>
        <begin position="116"/>
        <end position="206"/>
    </location>
</feature>
<keyword evidence="11" id="KW-0378">Hydrolase</keyword>
<evidence type="ECO:0000256" key="18">
    <source>
        <dbReference type="ARBA" id="ARBA00023228"/>
    </source>
</evidence>
<evidence type="ECO:0000256" key="8">
    <source>
        <dbReference type="ARBA" id="ARBA00022670"/>
    </source>
</evidence>
<dbReference type="SUPFAM" id="SSF53187">
    <property type="entry name" value="Zn-dependent exopeptidases"/>
    <property type="match status" value="1"/>
</dbReference>
<evidence type="ECO:0000256" key="13">
    <source>
        <dbReference type="ARBA" id="ARBA00022833"/>
    </source>
</evidence>
<keyword evidence="18" id="KW-0458">Lysosome</keyword>
<dbReference type="InterPro" id="IPR046450">
    <property type="entry name" value="PA_dom_sf"/>
</dbReference>
<evidence type="ECO:0000256" key="7">
    <source>
        <dbReference type="ARBA" id="ARBA00022645"/>
    </source>
</evidence>
<dbReference type="EMBL" id="BAAAZI010000004">
    <property type="protein sequence ID" value="GAA4134606.1"/>
    <property type="molecule type" value="Genomic_DNA"/>
</dbReference>